<gene>
    <name evidence="1" type="ORF">VP01_5890g2</name>
</gene>
<dbReference type="EMBL" id="LAVV01011152">
    <property type="protein sequence ID" value="KNZ48124.1"/>
    <property type="molecule type" value="Genomic_DNA"/>
</dbReference>
<keyword evidence="2" id="KW-1185">Reference proteome</keyword>
<dbReference type="InterPro" id="IPR012337">
    <property type="entry name" value="RNaseH-like_sf"/>
</dbReference>
<proteinExistence type="predicted"/>
<feature type="non-terminal residue" evidence="1">
    <location>
        <position position="1"/>
    </location>
</feature>
<reference evidence="1 2" key="1">
    <citation type="submission" date="2015-08" db="EMBL/GenBank/DDBJ databases">
        <title>Next Generation Sequencing and Analysis of the Genome of Puccinia sorghi L Schw, the Causal Agent of Maize Common Rust.</title>
        <authorList>
            <person name="Rochi L."/>
            <person name="Burguener G."/>
            <person name="Darino M."/>
            <person name="Turjanski A."/>
            <person name="Kreff E."/>
            <person name="Dieguez M.J."/>
            <person name="Sacco F."/>
        </authorList>
    </citation>
    <scope>NUCLEOTIDE SEQUENCE [LARGE SCALE GENOMIC DNA]</scope>
    <source>
        <strain evidence="1 2">RO10H11247</strain>
    </source>
</reference>
<name>A0A0L6UHU1_9BASI</name>
<evidence type="ECO:0008006" key="3">
    <source>
        <dbReference type="Google" id="ProtNLM"/>
    </source>
</evidence>
<organism evidence="1 2">
    <name type="scientific">Puccinia sorghi</name>
    <dbReference type="NCBI Taxonomy" id="27349"/>
    <lineage>
        <taxon>Eukaryota</taxon>
        <taxon>Fungi</taxon>
        <taxon>Dikarya</taxon>
        <taxon>Basidiomycota</taxon>
        <taxon>Pucciniomycotina</taxon>
        <taxon>Pucciniomycetes</taxon>
        <taxon>Pucciniales</taxon>
        <taxon>Pucciniaceae</taxon>
        <taxon>Puccinia</taxon>
    </lineage>
</organism>
<dbReference type="OrthoDB" id="1607513at2759"/>
<comment type="caution">
    <text evidence="1">The sequence shown here is derived from an EMBL/GenBank/DDBJ whole genome shotgun (WGS) entry which is preliminary data.</text>
</comment>
<dbReference type="VEuPathDB" id="FungiDB:VP01_5890g2"/>
<accession>A0A0L6UHU1</accession>
<sequence length="198" mass="22403">LKSTNNLQYGHLEKIHNLADLKLLNKTKASHMDIAKWGKSGPLQPQVSLFIIYLGISLSLQVNNEKIKNALVCLIAASDLLFVLVEQKPLKESVQLLNVDSIPLMNILSSSGLSMHTTWMFLQSQETIKIKDIAKQAKLSFTQDVWTAPNCVSFMAVMAHFIDEKCLMRDLTLEVPQLEGQYFFLFKQPLFSWSGCLF</sequence>
<dbReference type="Proteomes" id="UP000037035">
    <property type="component" value="Unassembled WGS sequence"/>
</dbReference>
<protein>
    <recommendedName>
        <fullName evidence="3">HAT C-terminal dimerisation domain-containing protein</fullName>
    </recommendedName>
</protein>
<evidence type="ECO:0000313" key="2">
    <source>
        <dbReference type="Proteomes" id="UP000037035"/>
    </source>
</evidence>
<evidence type="ECO:0000313" key="1">
    <source>
        <dbReference type="EMBL" id="KNZ48124.1"/>
    </source>
</evidence>
<dbReference type="SUPFAM" id="SSF53098">
    <property type="entry name" value="Ribonuclease H-like"/>
    <property type="match status" value="1"/>
</dbReference>
<dbReference type="AlphaFoldDB" id="A0A0L6UHU1"/>